<gene>
    <name evidence="10" type="ORF">TASK_LOCUS7471</name>
</gene>
<dbReference type="GO" id="GO:0045165">
    <property type="term" value="P:cell fate commitment"/>
    <property type="evidence" value="ECO:0007669"/>
    <property type="project" value="TreeGrafter"/>
</dbReference>
<comment type="function">
    <text evidence="8">Ligand for members of the frizzled family of seven transmembrane receptors.</text>
</comment>
<evidence type="ECO:0000256" key="2">
    <source>
        <dbReference type="ARBA" id="ARBA00005683"/>
    </source>
</evidence>
<keyword evidence="7" id="KW-1015">Disulfide bond</keyword>
<dbReference type="STRING" id="60517.A0A0R3WAB0"/>
<dbReference type="GO" id="GO:0005125">
    <property type="term" value="F:cytokine activity"/>
    <property type="evidence" value="ECO:0007669"/>
    <property type="project" value="TreeGrafter"/>
</dbReference>
<evidence type="ECO:0000256" key="5">
    <source>
        <dbReference type="ARBA" id="ARBA00022530"/>
    </source>
</evidence>
<sequence>MAGIQSKAKVLEKSTSHFNSLVSCVIRHRGGSDRFCTACLSKHTLVVPRLKGKTECCSGLHRYPRTKALEKERFTPNECVYAKYRYGLGRKQLEFCHHPEGSFAMHAVLKSAQAVTYYCPHIFKDRRWNCSSVEYLPKATPDIARTTREKAAMHALASAALMFEIARRCAENKIMDCECGRIDNWDVPPQPQEIDDPGPSDANQPQNVPVQYHWGGCSDNIEAAKTYTQAFLGFPSENRPQRRRSRYVMDVYGRYNRVPRQTIKSTKKRNSRKRTKKIVNFHNYRAGIKIIEDSQKTRCKCQGVSGSCAHKICFRQLLRVDSAQLQDIILQRYMMARYVSVEYGNLLIAKEYEYGSYTPRVIHYSELAFAEHSPDFCEPDPRLGSVGTKGRYCSTNDTERMQSNHCQNMCCGRGYVTYEETTFTNCNCRITKDFRVMCDKCPRNVLRNICK</sequence>
<dbReference type="WBParaSite" id="TASK_0000747001-mRNA-1">
    <property type="protein sequence ID" value="TASK_0000747001-mRNA-1"/>
    <property type="gene ID" value="TASK_0000747001"/>
</dbReference>
<keyword evidence="5" id="KW-0272">Extracellular matrix</keyword>
<reference evidence="10 11" key="2">
    <citation type="submission" date="2018-11" db="EMBL/GenBank/DDBJ databases">
        <authorList>
            <consortium name="Pathogen Informatics"/>
        </authorList>
    </citation>
    <scope>NUCLEOTIDE SEQUENCE [LARGE SCALE GENOMIC DNA]</scope>
</reference>
<dbReference type="PROSITE" id="PS51257">
    <property type="entry name" value="PROKAR_LIPOPROTEIN"/>
    <property type="match status" value="1"/>
</dbReference>
<evidence type="ECO:0000313" key="10">
    <source>
        <dbReference type="EMBL" id="VDK38428.1"/>
    </source>
</evidence>
<dbReference type="SMART" id="SM00097">
    <property type="entry name" value="WNT1"/>
    <property type="match status" value="1"/>
</dbReference>
<accession>A0A0R3WAB0</accession>
<evidence type="ECO:0000256" key="4">
    <source>
        <dbReference type="ARBA" id="ARBA00022525"/>
    </source>
</evidence>
<organism evidence="12">
    <name type="scientific">Taenia asiatica</name>
    <name type="common">Asian tapeworm</name>
    <dbReference type="NCBI Taxonomy" id="60517"/>
    <lineage>
        <taxon>Eukaryota</taxon>
        <taxon>Metazoa</taxon>
        <taxon>Spiralia</taxon>
        <taxon>Lophotrochozoa</taxon>
        <taxon>Platyhelminthes</taxon>
        <taxon>Cestoda</taxon>
        <taxon>Eucestoda</taxon>
        <taxon>Cyclophyllidea</taxon>
        <taxon>Taeniidae</taxon>
        <taxon>Taenia</taxon>
    </lineage>
</organism>
<evidence type="ECO:0000256" key="9">
    <source>
        <dbReference type="SAM" id="MobiDB-lite"/>
    </source>
</evidence>
<keyword evidence="4" id="KW-0964">Secreted</keyword>
<dbReference type="AlphaFoldDB" id="A0A0R3WAB0"/>
<dbReference type="PANTHER" id="PTHR12027">
    <property type="entry name" value="WNT RELATED"/>
    <property type="match status" value="1"/>
</dbReference>
<dbReference type="Proteomes" id="UP000282613">
    <property type="component" value="Unassembled WGS sequence"/>
</dbReference>
<dbReference type="GO" id="GO:0030182">
    <property type="term" value="P:neuron differentiation"/>
    <property type="evidence" value="ECO:0007669"/>
    <property type="project" value="TreeGrafter"/>
</dbReference>
<dbReference type="PRINTS" id="PR01349">
    <property type="entry name" value="WNTPROTEIN"/>
</dbReference>
<reference evidence="12" key="1">
    <citation type="submission" date="2016-04" db="UniProtKB">
        <authorList>
            <consortium name="WormBaseParasite"/>
        </authorList>
    </citation>
    <scope>IDENTIFICATION</scope>
</reference>
<keyword evidence="6 8" id="KW-0879">Wnt signaling pathway</keyword>
<evidence type="ECO:0000256" key="3">
    <source>
        <dbReference type="ARBA" id="ARBA00022473"/>
    </source>
</evidence>
<dbReference type="InterPro" id="IPR005817">
    <property type="entry name" value="Wnt"/>
</dbReference>
<dbReference type="GO" id="GO:0005109">
    <property type="term" value="F:frizzled binding"/>
    <property type="evidence" value="ECO:0007669"/>
    <property type="project" value="TreeGrafter"/>
</dbReference>
<evidence type="ECO:0000256" key="1">
    <source>
        <dbReference type="ARBA" id="ARBA00004498"/>
    </source>
</evidence>
<dbReference type="EMBL" id="UYRS01018623">
    <property type="protein sequence ID" value="VDK38428.1"/>
    <property type="molecule type" value="Genomic_DNA"/>
</dbReference>
<evidence type="ECO:0000313" key="11">
    <source>
        <dbReference type="Proteomes" id="UP000282613"/>
    </source>
</evidence>
<protein>
    <recommendedName>
        <fullName evidence="8">Protein Wnt</fullName>
    </recommendedName>
</protein>
<dbReference type="GO" id="GO:0060070">
    <property type="term" value="P:canonical Wnt signaling pathway"/>
    <property type="evidence" value="ECO:0007669"/>
    <property type="project" value="TreeGrafter"/>
</dbReference>
<keyword evidence="3 8" id="KW-0217">Developmental protein</keyword>
<comment type="similarity">
    <text evidence="2 8">Belongs to the Wnt family.</text>
</comment>
<dbReference type="Pfam" id="PF00110">
    <property type="entry name" value="wnt"/>
    <property type="match status" value="1"/>
</dbReference>
<evidence type="ECO:0000256" key="6">
    <source>
        <dbReference type="ARBA" id="ARBA00022687"/>
    </source>
</evidence>
<feature type="region of interest" description="Disordered" evidence="9">
    <location>
        <begin position="188"/>
        <end position="209"/>
    </location>
</feature>
<name>A0A0R3WAB0_TAEAS</name>
<evidence type="ECO:0000313" key="12">
    <source>
        <dbReference type="WBParaSite" id="TASK_0000747001-mRNA-1"/>
    </source>
</evidence>
<evidence type="ECO:0000256" key="7">
    <source>
        <dbReference type="ARBA" id="ARBA00023157"/>
    </source>
</evidence>
<comment type="subcellular location">
    <subcellularLocation>
        <location evidence="1 8">Secreted</location>
        <location evidence="1 8">Extracellular space</location>
        <location evidence="1 8">Extracellular matrix</location>
    </subcellularLocation>
</comment>
<proteinExistence type="inferred from homology"/>
<evidence type="ECO:0000256" key="8">
    <source>
        <dbReference type="RuleBase" id="RU003500"/>
    </source>
</evidence>
<dbReference type="InterPro" id="IPR043158">
    <property type="entry name" value="Wnt_C"/>
</dbReference>
<dbReference type="PANTHER" id="PTHR12027:SF102">
    <property type="entry name" value="PROTEIN WNT"/>
    <property type="match status" value="1"/>
</dbReference>
<dbReference type="GO" id="GO:0005615">
    <property type="term" value="C:extracellular space"/>
    <property type="evidence" value="ECO:0007669"/>
    <property type="project" value="TreeGrafter"/>
</dbReference>
<dbReference type="Gene3D" id="3.30.2460.20">
    <property type="match status" value="1"/>
</dbReference>
<keyword evidence="11" id="KW-1185">Reference proteome</keyword>
<dbReference type="OrthoDB" id="5945655at2759"/>